<comment type="caution">
    <text evidence="11">The sequence shown here is derived from an EMBL/GenBank/DDBJ whole genome shotgun (WGS) entry which is preliminary data.</text>
</comment>
<dbReference type="PANTHER" id="PTHR43622">
    <property type="entry name" value="3-DEHYDROQUINATE SYNTHASE"/>
    <property type="match status" value="1"/>
</dbReference>
<evidence type="ECO:0000256" key="8">
    <source>
        <dbReference type="ARBA" id="ARBA00023285"/>
    </source>
</evidence>
<sequence>MLLEHKYLSSRIIAGRACLGRPIADLLEQMQPDKLFALIDEAVMSAHEDLLRPLLAKIPTIRQKIWVIDESRKNLQSCLEIWQWLEGERASRHSLLINIGGGVLTDLGGFAASVFKRGMRTINVPTSLMGMVDAAIGGKTGIDWLGLKNIIGSFHQAEVVAVDPGFLSSLPPREVLSGYVELVKHSLLQTKAEWDNCRGRDPLLLNDSLYDLIEQSARFKANLIARDPQEGGLRKVLNLGHTIGHAVESLALESDSLPSLTHGEAVLIGLIAETYISHRRYGFPSDELQSLVYFAREYYSPFPLRCNMYKRIVDFAMNDKKNRGNGISFVALRAIGEYVIDAPLSESDIREGLDFYRESSGF</sequence>
<evidence type="ECO:0000256" key="1">
    <source>
        <dbReference type="ARBA" id="ARBA00001911"/>
    </source>
</evidence>
<evidence type="ECO:0000313" key="12">
    <source>
        <dbReference type="Proteomes" id="UP000018031"/>
    </source>
</evidence>
<organism evidence="11 12">
    <name type="scientific">Porphyromonas crevioricanis JCM 15906</name>
    <dbReference type="NCBI Taxonomy" id="1305617"/>
    <lineage>
        <taxon>Bacteria</taxon>
        <taxon>Pseudomonadati</taxon>
        <taxon>Bacteroidota</taxon>
        <taxon>Bacteroidia</taxon>
        <taxon>Bacteroidales</taxon>
        <taxon>Porphyromonadaceae</taxon>
        <taxon>Porphyromonas</taxon>
    </lineage>
</organism>
<comment type="cofactor">
    <cofactor evidence="1">
        <name>NAD(+)</name>
        <dbReference type="ChEBI" id="CHEBI:57540"/>
    </cofactor>
</comment>
<dbReference type="Gene3D" id="3.40.50.1970">
    <property type="match status" value="1"/>
</dbReference>
<dbReference type="CDD" id="cd08195">
    <property type="entry name" value="DHQS"/>
    <property type="match status" value="1"/>
</dbReference>
<evidence type="ECO:0000259" key="10">
    <source>
        <dbReference type="Pfam" id="PF24621"/>
    </source>
</evidence>
<evidence type="ECO:0000256" key="2">
    <source>
        <dbReference type="ARBA" id="ARBA00001941"/>
    </source>
</evidence>
<evidence type="ECO:0000259" key="9">
    <source>
        <dbReference type="Pfam" id="PF01761"/>
    </source>
</evidence>
<dbReference type="Pfam" id="PF24621">
    <property type="entry name" value="DHQS_C"/>
    <property type="match status" value="1"/>
</dbReference>
<accession>T1CNW3</accession>
<evidence type="ECO:0000256" key="5">
    <source>
        <dbReference type="ARBA" id="ARBA00023027"/>
    </source>
</evidence>
<keyword evidence="7 11" id="KW-0456">Lyase</keyword>
<keyword evidence="4" id="KW-0479">Metal-binding</keyword>
<evidence type="ECO:0000256" key="4">
    <source>
        <dbReference type="ARBA" id="ARBA00022723"/>
    </source>
</evidence>
<dbReference type="InterPro" id="IPR056179">
    <property type="entry name" value="DHQS_C"/>
</dbReference>
<reference evidence="12" key="1">
    <citation type="journal article" date="2013" name="Genome">
        <title>Draft Genome Sequences of Porphyromonas crevioricanis JCM 15906T and Porphyromonas cansulci JCM 13913T Isolated from a Canine Oral Cavity.</title>
        <authorList>
            <person name="Sakamoto M."/>
            <person name="Tanaka N."/>
            <person name="Shiwa Y."/>
            <person name="Yoshikawa H."/>
            <person name="Ohkuma M."/>
        </authorList>
    </citation>
    <scope>NUCLEOTIDE SEQUENCE [LARGE SCALE GENOMIC DNA]</scope>
    <source>
        <strain evidence="12">JCM 15906</strain>
    </source>
</reference>
<comment type="cofactor">
    <cofactor evidence="2">
        <name>Co(2+)</name>
        <dbReference type="ChEBI" id="CHEBI:48828"/>
    </cofactor>
</comment>
<dbReference type="SUPFAM" id="SSF56796">
    <property type="entry name" value="Dehydroquinate synthase-like"/>
    <property type="match status" value="1"/>
</dbReference>
<gene>
    <name evidence="11" type="ORF">PORCRE_494</name>
</gene>
<evidence type="ECO:0000313" key="11">
    <source>
        <dbReference type="EMBL" id="GAD04798.1"/>
    </source>
</evidence>
<evidence type="ECO:0000256" key="3">
    <source>
        <dbReference type="ARBA" id="ARBA00022605"/>
    </source>
</evidence>
<dbReference type="EC" id="4.2.3.4" evidence="11"/>
<protein>
    <submittedName>
        <fullName evidence="11">3-dehydroquinate synthase</fullName>
        <ecNumber evidence="11">4.2.3.4</ecNumber>
    </submittedName>
</protein>
<keyword evidence="8" id="KW-0170">Cobalt</keyword>
<dbReference type="InterPro" id="IPR030963">
    <property type="entry name" value="DHQ_synth_fam"/>
</dbReference>
<dbReference type="InterPro" id="IPR030960">
    <property type="entry name" value="DHQS/DOIS_N"/>
</dbReference>
<evidence type="ECO:0000256" key="7">
    <source>
        <dbReference type="ARBA" id="ARBA00023239"/>
    </source>
</evidence>
<evidence type="ECO:0000256" key="6">
    <source>
        <dbReference type="ARBA" id="ARBA00023141"/>
    </source>
</evidence>
<keyword evidence="6" id="KW-0057">Aromatic amino acid biosynthesis</keyword>
<dbReference type="InterPro" id="IPR050071">
    <property type="entry name" value="Dehydroquinate_synthase"/>
</dbReference>
<dbReference type="AlphaFoldDB" id="T1CNW3"/>
<dbReference type="PANTHER" id="PTHR43622:SF7">
    <property type="entry name" value="3-DEHYDROQUINATE SYNTHASE, CHLOROPLASTIC"/>
    <property type="match status" value="1"/>
</dbReference>
<dbReference type="Proteomes" id="UP000018031">
    <property type="component" value="Unassembled WGS sequence"/>
</dbReference>
<name>T1CNW3_9PORP</name>
<keyword evidence="3" id="KW-0028">Amino-acid biosynthesis</keyword>
<feature type="domain" description="3-dehydroquinate synthase N-terminal" evidence="9">
    <location>
        <begin position="69"/>
        <end position="175"/>
    </location>
</feature>
<keyword evidence="5" id="KW-0520">NAD</keyword>
<dbReference type="PIRSF" id="PIRSF001455">
    <property type="entry name" value="DHQ_synth"/>
    <property type="match status" value="1"/>
</dbReference>
<dbReference type="Pfam" id="PF01761">
    <property type="entry name" value="DHQ_synthase"/>
    <property type="match status" value="1"/>
</dbReference>
<dbReference type="EMBL" id="BAOU01000012">
    <property type="protein sequence ID" value="GAD04798.1"/>
    <property type="molecule type" value="Genomic_DNA"/>
</dbReference>
<proteinExistence type="predicted"/>
<reference evidence="11 12" key="2">
    <citation type="journal article" date="2013" name="Genome Announc.">
        <title>Draft Genome Sequences of Porphyromonas crevioricanis JCM 15906T and Porphyromonas cansulci JCM 13913T Isolated from a Canine Oral Cavity.</title>
        <authorList>
            <person name="Sakamoto M."/>
            <person name="Tanaka N."/>
            <person name="Shiwa Y."/>
            <person name="Yoshikawa H."/>
            <person name="Ohkuma M."/>
        </authorList>
    </citation>
    <scope>NUCLEOTIDE SEQUENCE [LARGE SCALE GENOMIC DNA]</scope>
    <source>
        <strain evidence="11 12">JCM 15906</strain>
    </source>
</reference>
<dbReference type="RefSeq" id="WP_023936561.1">
    <property type="nucleotide sequence ID" value="NZ_BAOU01000012.1"/>
</dbReference>
<dbReference type="GO" id="GO:0003856">
    <property type="term" value="F:3-dehydroquinate synthase activity"/>
    <property type="evidence" value="ECO:0007669"/>
    <property type="project" value="UniProtKB-EC"/>
</dbReference>
<dbReference type="Gene3D" id="1.20.1090.10">
    <property type="entry name" value="Dehydroquinate synthase-like - alpha domain"/>
    <property type="match status" value="1"/>
</dbReference>
<feature type="domain" description="3-dehydroquinate synthase C-terminal" evidence="10">
    <location>
        <begin position="178"/>
        <end position="322"/>
    </location>
</feature>
<dbReference type="GO" id="GO:0008652">
    <property type="term" value="P:amino acid biosynthetic process"/>
    <property type="evidence" value="ECO:0007669"/>
    <property type="project" value="UniProtKB-KW"/>
</dbReference>
<dbReference type="GO" id="GO:0046872">
    <property type="term" value="F:metal ion binding"/>
    <property type="evidence" value="ECO:0007669"/>
    <property type="project" value="UniProtKB-KW"/>
</dbReference>
<dbReference type="GO" id="GO:0009073">
    <property type="term" value="P:aromatic amino acid family biosynthetic process"/>
    <property type="evidence" value="ECO:0007669"/>
    <property type="project" value="UniProtKB-KW"/>
</dbReference>